<evidence type="ECO:0000259" key="2">
    <source>
        <dbReference type="PROSITE" id="PS51084"/>
    </source>
</evidence>
<dbReference type="SUPFAM" id="SSF54197">
    <property type="entry name" value="HIT-like"/>
    <property type="match status" value="1"/>
</dbReference>
<accession>A0ABX5M266</accession>
<keyword evidence="4" id="KW-1185">Reference proteome</keyword>
<dbReference type="PRINTS" id="PR00332">
    <property type="entry name" value="HISTRIAD"/>
</dbReference>
<dbReference type="PROSITE" id="PS51084">
    <property type="entry name" value="HIT_2"/>
    <property type="match status" value="1"/>
</dbReference>
<comment type="caution">
    <text evidence="3">The sequence shown here is derived from an EMBL/GenBank/DDBJ whole genome shotgun (WGS) entry which is preliminary data.</text>
</comment>
<organism evidence="3 4">
    <name type="scientific">Pokkaliibacter plantistimulans</name>
    <dbReference type="NCBI Taxonomy" id="1635171"/>
    <lineage>
        <taxon>Bacteria</taxon>
        <taxon>Pseudomonadati</taxon>
        <taxon>Pseudomonadota</taxon>
        <taxon>Gammaproteobacteria</taxon>
        <taxon>Oceanospirillales</taxon>
        <taxon>Balneatrichaceae</taxon>
        <taxon>Pokkaliibacter</taxon>
    </lineage>
</organism>
<dbReference type="InterPro" id="IPR011146">
    <property type="entry name" value="HIT-like"/>
</dbReference>
<feature type="domain" description="HIT" evidence="2">
    <location>
        <begin position="1"/>
        <end position="99"/>
    </location>
</feature>
<reference evidence="3 4" key="1">
    <citation type="submission" date="2015-03" db="EMBL/GenBank/DDBJ databases">
        <authorList>
            <person name="Krishnan R."/>
            <person name="Midha S."/>
            <person name="Patil P.B."/>
            <person name="Rameshkumar N."/>
        </authorList>
    </citation>
    <scope>NUCLEOTIDE SEQUENCE [LARGE SCALE GENOMIC DNA]</scope>
    <source>
        <strain evidence="3 4">L1E11</strain>
    </source>
</reference>
<dbReference type="InterPro" id="IPR019808">
    <property type="entry name" value="Histidine_triad_CS"/>
</dbReference>
<dbReference type="InterPro" id="IPR001310">
    <property type="entry name" value="Histidine_triad_HIT"/>
</dbReference>
<proteinExistence type="predicted"/>
<gene>
    <name evidence="3" type="ORF">WH50_01575</name>
</gene>
<evidence type="ECO:0000313" key="4">
    <source>
        <dbReference type="Proteomes" id="UP000248090"/>
    </source>
</evidence>
<dbReference type="PROSITE" id="PS00892">
    <property type="entry name" value="HIT_1"/>
    <property type="match status" value="1"/>
</dbReference>
<evidence type="ECO:0000313" key="3">
    <source>
        <dbReference type="EMBL" id="PXF32977.1"/>
    </source>
</evidence>
<dbReference type="Gene3D" id="3.30.428.10">
    <property type="entry name" value="HIT-like"/>
    <property type="match status" value="1"/>
</dbReference>
<feature type="short sequence motif" description="Histidine triad motif" evidence="1">
    <location>
        <begin position="89"/>
        <end position="93"/>
    </location>
</feature>
<dbReference type="InterPro" id="IPR036265">
    <property type="entry name" value="HIT-like_sf"/>
</dbReference>
<dbReference type="Pfam" id="PF01230">
    <property type="entry name" value="HIT"/>
    <property type="match status" value="1"/>
</dbReference>
<dbReference type="Proteomes" id="UP000248090">
    <property type="component" value="Unassembled WGS sequence"/>
</dbReference>
<dbReference type="EMBL" id="LAPT01000004">
    <property type="protein sequence ID" value="PXF32977.1"/>
    <property type="molecule type" value="Genomic_DNA"/>
</dbReference>
<protein>
    <recommendedName>
        <fullName evidence="2">HIT domain-containing protein</fullName>
    </recommendedName>
</protein>
<sequence length="99" mass="10926">MAKGLAPATIVYQDDEVLAFRDRNPRAPVHILVIPRRHIANLYEISEDDQHLLGHLMRTLPVIARSQGLMQGFKTQINSGSAGGQEVFHLHVHLTGAPA</sequence>
<evidence type="ECO:0000256" key="1">
    <source>
        <dbReference type="PROSITE-ProRule" id="PRU00464"/>
    </source>
</evidence>
<name>A0ABX5M266_9GAMM</name>
<dbReference type="PANTHER" id="PTHR23089">
    <property type="entry name" value="HISTIDINE TRIAD HIT PROTEIN"/>
    <property type="match status" value="1"/>
</dbReference>